<evidence type="ECO:0000259" key="7">
    <source>
        <dbReference type="Pfam" id="PF17917"/>
    </source>
</evidence>
<keyword evidence="6" id="KW-0695">RNA-directed DNA polymerase</keyword>
<dbReference type="EMBL" id="AVOT02025646">
    <property type="protein sequence ID" value="MBW0517048.1"/>
    <property type="molecule type" value="Genomic_DNA"/>
</dbReference>
<dbReference type="GO" id="GO:0004519">
    <property type="term" value="F:endonuclease activity"/>
    <property type="evidence" value="ECO:0007669"/>
    <property type="project" value="UniProtKB-KW"/>
</dbReference>
<proteinExistence type="predicted"/>
<name>A0A9Q3EDP9_9BASI</name>
<evidence type="ECO:0000313" key="8">
    <source>
        <dbReference type="EMBL" id="MBW0517048.1"/>
    </source>
</evidence>
<dbReference type="GO" id="GO:0016787">
    <property type="term" value="F:hydrolase activity"/>
    <property type="evidence" value="ECO:0007669"/>
    <property type="project" value="UniProtKB-KW"/>
</dbReference>
<evidence type="ECO:0000256" key="5">
    <source>
        <dbReference type="ARBA" id="ARBA00022801"/>
    </source>
</evidence>
<evidence type="ECO:0000313" key="9">
    <source>
        <dbReference type="Proteomes" id="UP000765509"/>
    </source>
</evidence>
<dbReference type="Pfam" id="PF17917">
    <property type="entry name" value="RT_RNaseH"/>
    <property type="match status" value="1"/>
</dbReference>
<dbReference type="OrthoDB" id="115435at2759"/>
<sequence>MECLCLVWALEKLNYHIDGSVFEIITDFNAGKLLLNMKTPNRHMLIEKIAIKEYRGNAMVVHKSGNTHKSADALSGWELHNTPDNPSHLPAYSETQIPMEGIKITDVGTEFFEEVRESYN</sequence>
<evidence type="ECO:0000256" key="6">
    <source>
        <dbReference type="ARBA" id="ARBA00022918"/>
    </source>
</evidence>
<keyword evidence="3" id="KW-0540">Nuclease</keyword>
<dbReference type="AlphaFoldDB" id="A0A9Q3EDP9"/>
<accession>A0A9Q3EDP9</accession>
<organism evidence="8 9">
    <name type="scientific">Austropuccinia psidii MF-1</name>
    <dbReference type="NCBI Taxonomy" id="1389203"/>
    <lineage>
        <taxon>Eukaryota</taxon>
        <taxon>Fungi</taxon>
        <taxon>Dikarya</taxon>
        <taxon>Basidiomycota</taxon>
        <taxon>Pucciniomycotina</taxon>
        <taxon>Pucciniomycetes</taxon>
        <taxon>Pucciniales</taxon>
        <taxon>Sphaerophragmiaceae</taxon>
        <taxon>Austropuccinia</taxon>
    </lineage>
</organism>
<evidence type="ECO:0000256" key="4">
    <source>
        <dbReference type="ARBA" id="ARBA00022759"/>
    </source>
</evidence>
<protein>
    <recommendedName>
        <fullName evidence="7">Reverse transcriptase RNase H-like domain-containing protein</fullName>
    </recommendedName>
</protein>
<feature type="domain" description="Reverse transcriptase RNase H-like" evidence="7">
    <location>
        <begin position="2"/>
        <end position="45"/>
    </location>
</feature>
<dbReference type="Proteomes" id="UP000765509">
    <property type="component" value="Unassembled WGS sequence"/>
</dbReference>
<keyword evidence="5" id="KW-0378">Hydrolase</keyword>
<keyword evidence="4" id="KW-0255">Endonuclease</keyword>
<evidence type="ECO:0000256" key="1">
    <source>
        <dbReference type="ARBA" id="ARBA00022679"/>
    </source>
</evidence>
<dbReference type="GO" id="GO:0003964">
    <property type="term" value="F:RNA-directed DNA polymerase activity"/>
    <property type="evidence" value="ECO:0007669"/>
    <property type="project" value="UniProtKB-KW"/>
</dbReference>
<keyword evidence="9" id="KW-1185">Reference proteome</keyword>
<evidence type="ECO:0000256" key="2">
    <source>
        <dbReference type="ARBA" id="ARBA00022695"/>
    </source>
</evidence>
<dbReference type="InterPro" id="IPR041373">
    <property type="entry name" value="RT_RNaseH"/>
</dbReference>
<keyword evidence="2" id="KW-0548">Nucleotidyltransferase</keyword>
<comment type="caution">
    <text evidence="8">The sequence shown here is derived from an EMBL/GenBank/DDBJ whole genome shotgun (WGS) entry which is preliminary data.</text>
</comment>
<reference evidence="8" key="1">
    <citation type="submission" date="2021-03" db="EMBL/GenBank/DDBJ databases">
        <title>Draft genome sequence of rust myrtle Austropuccinia psidii MF-1, a brazilian biotype.</title>
        <authorList>
            <person name="Quecine M.C."/>
            <person name="Pachon D.M.R."/>
            <person name="Bonatelli M.L."/>
            <person name="Correr F.H."/>
            <person name="Franceschini L.M."/>
            <person name="Leite T.F."/>
            <person name="Margarido G.R.A."/>
            <person name="Almeida C.A."/>
            <person name="Ferrarezi J.A."/>
            <person name="Labate C.A."/>
        </authorList>
    </citation>
    <scope>NUCLEOTIDE SEQUENCE</scope>
    <source>
        <strain evidence="8">MF-1</strain>
    </source>
</reference>
<gene>
    <name evidence="8" type="ORF">O181_056763</name>
</gene>
<keyword evidence="1" id="KW-0808">Transferase</keyword>
<evidence type="ECO:0000256" key="3">
    <source>
        <dbReference type="ARBA" id="ARBA00022722"/>
    </source>
</evidence>